<reference evidence="11" key="1">
    <citation type="submission" date="2016-10" db="EMBL/GenBank/DDBJ databases">
        <authorList>
            <person name="Varghese N."/>
            <person name="Submissions S."/>
        </authorList>
    </citation>
    <scope>NUCLEOTIDE SEQUENCE [LARGE SCALE GENOMIC DNA]</scope>
    <source>
        <strain evidence="11">DSM 11578</strain>
    </source>
</reference>
<dbReference type="GO" id="GO:0005886">
    <property type="term" value="C:plasma membrane"/>
    <property type="evidence" value="ECO:0007669"/>
    <property type="project" value="UniProtKB-SubCell"/>
</dbReference>
<dbReference type="AlphaFoldDB" id="A0A1I4APB1"/>
<keyword evidence="7" id="KW-0406">Ion transport</keyword>
<keyword evidence="4 7" id="KW-0812">Transmembrane</keyword>
<keyword evidence="3" id="KW-1003">Cell membrane</keyword>
<protein>
    <recommendedName>
        <fullName evidence="7">Small-conductance mechanosensitive channel</fullName>
    </recommendedName>
</protein>
<evidence type="ECO:0000256" key="6">
    <source>
        <dbReference type="ARBA" id="ARBA00023136"/>
    </source>
</evidence>
<dbReference type="Gene3D" id="1.10.287.1260">
    <property type="match status" value="1"/>
</dbReference>
<comment type="subunit">
    <text evidence="7">Homoheptamer.</text>
</comment>
<dbReference type="OrthoDB" id="9799209at2"/>
<keyword evidence="7" id="KW-0407">Ion channel</keyword>
<evidence type="ECO:0000259" key="8">
    <source>
        <dbReference type="Pfam" id="PF00924"/>
    </source>
</evidence>
<accession>A0A1I4APB1</accession>
<evidence type="ECO:0000313" key="11">
    <source>
        <dbReference type="Proteomes" id="UP000198924"/>
    </source>
</evidence>
<feature type="domain" description="Mechanosensitive ion channel MscS" evidence="8">
    <location>
        <begin position="105"/>
        <end position="172"/>
    </location>
</feature>
<proteinExistence type="inferred from homology"/>
<dbReference type="PANTHER" id="PTHR30221:SF1">
    <property type="entry name" value="SMALL-CONDUCTANCE MECHANOSENSITIVE CHANNEL"/>
    <property type="match status" value="1"/>
</dbReference>
<dbReference type="SUPFAM" id="SSF50182">
    <property type="entry name" value="Sm-like ribonucleoproteins"/>
    <property type="match status" value="1"/>
</dbReference>
<keyword evidence="11" id="KW-1185">Reference proteome</keyword>
<evidence type="ECO:0000256" key="7">
    <source>
        <dbReference type="RuleBase" id="RU369025"/>
    </source>
</evidence>
<dbReference type="EMBL" id="FOSH01000015">
    <property type="protein sequence ID" value="SFK58204.1"/>
    <property type="molecule type" value="Genomic_DNA"/>
</dbReference>
<evidence type="ECO:0000259" key="9">
    <source>
        <dbReference type="Pfam" id="PF21082"/>
    </source>
</evidence>
<keyword evidence="7" id="KW-0813">Transport</keyword>
<feature type="domain" description="Mechanosensitive ion channel MscS C-terminal" evidence="9">
    <location>
        <begin position="181"/>
        <end position="272"/>
    </location>
</feature>
<dbReference type="Gene3D" id="2.30.30.60">
    <property type="match status" value="1"/>
</dbReference>
<dbReference type="InterPro" id="IPR023408">
    <property type="entry name" value="MscS_beta-dom_sf"/>
</dbReference>
<dbReference type="InterPro" id="IPR011066">
    <property type="entry name" value="MscS_channel_C_sf"/>
</dbReference>
<comment type="subcellular location">
    <subcellularLocation>
        <location evidence="7">Cell inner membrane</location>
        <topology evidence="7">Multi-pass membrane protein</topology>
    </subcellularLocation>
    <subcellularLocation>
        <location evidence="1">Cell membrane</location>
        <topology evidence="1">Multi-pass membrane protein</topology>
    </subcellularLocation>
</comment>
<name>A0A1I4APB1_9GAMM</name>
<dbReference type="InterPro" id="IPR049278">
    <property type="entry name" value="MS_channel_C"/>
</dbReference>
<feature type="transmembrane region" description="Helical" evidence="7">
    <location>
        <begin position="12"/>
        <end position="36"/>
    </location>
</feature>
<evidence type="ECO:0000313" key="10">
    <source>
        <dbReference type="EMBL" id="SFK58204.1"/>
    </source>
</evidence>
<evidence type="ECO:0000256" key="5">
    <source>
        <dbReference type="ARBA" id="ARBA00022989"/>
    </source>
</evidence>
<keyword evidence="6 7" id="KW-0472">Membrane</keyword>
<dbReference type="SUPFAM" id="SSF82689">
    <property type="entry name" value="Mechanosensitive channel protein MscS (YggB), C-terminal domain"/>
    <property type="match status" value="1"/>
</dbReference>
<dbReference type="RefSeq" id="WP_091715045.1">
    <property type="nucleotide sequence ID" value="NZ_FOSH01000015.1"/>
</dbReference>
<keyword evidence="7" id="KW-0997">Cell inner membrane</keyword>
<dbReference type="InterPro" id="IPR006685">
    <property type="entry name" value="MscS_channel_2nd"/>
</dbReference>
<dbReference type="PANTHER" id="PTHR30221">
    <property type="entry name" value="SMALL-CONDUCTANCE MECHANOSENSITIVE CHANNEL"/>
    <property type="match status" value="1"/>
</dbReference>
<dbReference type="STRING" id="45496.SAMN04488079_11542"/>
<comment type="similarity">
    <text evidence="2 7">Belongs to the MscS (TC 1.A.23) family.</text>
</comment>
<dbReference type="InterPro" id="IPR010920">
    <property type="entry name" value="LSM_dom_sf"/>
</dbReference>
<gene>
    <name evidence="10" type="ORF">SAMN04488079_11542</name>
</gene>
<dbReference type="Pfam" id="PF21082">
    <property type="entry name" value="MS_channel_3rd"/>
    <property type="match status" value="1"/>
</dbReference>
<evidence type="ECO:0000256" key="3">
    <source>
        <dbReference type="ARBA" id="ARBA00022475"/>
    </source>
</evidence>
<keyword evidence="5 7" id="KW-1133">Transmembrane helix</keyword>
<evidence type="ECO:0000256" key="1">
    <source>
        <dbReference type="ARBA" id="ARBA00004651"/>
    </source>
</evidence>
<dbReference type="Pfam" id="PF00924">
    <property type="entry name" value="MS_channel_2nd"/>
    <property type="match status" value="1"/>
</dbReference>
<feature type="transmembrane region" description="Helical" evidence="7">
    <location>
        <begin position="56"/>
        <end position="77"/>
    </location>
</feature>
<evidence type="ECO:0000256" key="2">
    <source>
        <dbReference type="ARBA" id="ARBA00008017"/>
    </source>
</evidence>
<organism evidence="10 11">
    <name type="scientific">Methylophaga sulfidovorans</name>
    <dbReference type="NCBI Taxonomy" id="45496"/>
    <lineage>
        <taxon>Bacteria</taxon>
        <taxon>Pseudomonadati</taxon>
        <taxon>Pseudomonadota</taxon>
        <taxon>Gammaproteobacteria</taxon>
        <taxon>Thiotrichales</taxon>
        <taxon>Piscirickettsiaceae</taxon>
        <taxon>Methylophaga</taxon>
    </lineage>
</organism>
<dbReference type="Gene3D" id="3.30.70.100">
    <property type="match status" value="1"/>
</dbReference>
<comment type="function">
    <text evidence="7">Mechanosensitive channel that participates in the regulation of osmotic pressure changes within the cell, opening in response to stretch forces in the membrane lipid bilayer, without the need for other proteins. Contributes to normal resistance to hypoosmotic shock. Forms an ion channel of 1.0 nanosiemens conductance with a slight preference for anions.</text>
</comment>
<evidence type="ECO:0000256" key="4">
    <source>
        <dbReference type="ARBA" id="ARBA00022692"/>
    </source>
</evidence>
<dbReference type="InterPro" id="IPR045275">
    <property type="entry name" value="MscS_archaea/bacteria_type"/>
</dbReference>
<dbReference type="Proteomes" id="UP000198924">
    <property type="component" value="Unassembled WGS sequence"/>
</dbReference>
<dbReference type="GO" id="GO:0008381">
    <property type="term" value="F:mechanosensitive monoatomic ion channel activity"/>
    <property type="evidence" value="ECO:0007669"/>
    <property type="project" value="InterPro"/>
</dbReference>
<sequence>MTSVFDHVPSDFRLLSVILTIIGITVLVNWTVIKVINRLESSKLTTGSIDKTALNFIKRLISVVIYGAGIGACLTHIPELKIVGHSLLTGAGILTLVSGLASQQVLGNIVSGFMILFFRPFRVGDRITISGNYSGTVEDITLRETIVRDFENNRIIIPNSQISSEVVINANHTDNKICKLIEVGVGYSSDLEQAMAIMQDEIGKHPLLIDQRTEAQIRDNVPLVVVRVTDLGDSSITLRAWAWADSPANGYVLQCDSYLNLKRRFDAVGIDIPFPQRTISFADGARVSVATTDSNEGSAS</sequence>
<comment type="caution">
    <text evidence="7">Lacks conserved residue(s) required for the propagation of feature annotation.</text>
</comment>